<feature type="transmembrane region" description="Helical" evidence="10">
    <location>
        <begin position="1064"/>
        <end position="1084"/>
    </location>
</feature>
<dbReference type="InterPro" id="IPR011527">
    <property type="entry name" value="ABC1_TM_dom"/>
</dbReference>
<comment type="caution">
    <text evidence="13">The sequence shown here is derived from an EMBL/GenBank/DDBJ whole genome shotgun (WGS) entry which is preliminary data.</text>
</comment>
<dbReference type="SUPFAM" id="SSF52540">
    <property type="entry name" value="P-loop containing nucleoside triphosphate hydrolases"/>
    <property type="match status" value="2"/>
</dbReference>
<dbReference type="Gene3D" id="1.20.1560.10">
    <property type="entry name" value="ABC transporter type 1, transmembrane domain"/>
    <property type="match status" value="2"/>
</dbReference>
<keyword evidence="8 10" id="KW-1133">Transmembrane helix</keyword>
<dbReference type="InterPro" id="IPR044726">
    <property type="entry name" value="ABCC_6TM_D2"/>
</dbReference>
<dbReference type="GO" id="GO:0016020">
    <property type="term" value="C:membrane"/>
    <property type="evidence" value="ECO:0007669"/>
    <property type="project" value="UniProtKB-SubCell"/>
</dbReference>
<evidence type="ECO:0000259" key="11">
    <source>
        <dbReference type="PROSITE" id="PS50893"/>
    </source>
</evidence>
<dbReference type="PROSITE" id="PS00211">
    <property type="entry name" value="ABC_TRANSPORTER_1"/>
    <property type="match status" value="2"/>
</dbReference>
<name>A0A3M6U5W7_POCDA</name>
<dbReference type="InterPro" id="IPR003593">
    <property type="entry name" value="AAA+_ATPase"/>
</dbReference>
<dbReference type="InterPro" id="IPR027417">
    <property type="entry name" value="P-loop_NTPase"/>
</dbReference>
<keyword evidence="3" id="KW-0813">Transport</keyword>
<dbReference type="Gene3D" id="3.40.50.300">
    <property type="entry name" value="P-loop containing nucleotide triphosphate hydrolases"/>
    <property type="match status" value="2"/>
</dbReference>
<dbReference type="PANTHER" id="PTHR24223:SF456">
    <property type="entry name" value="MULTIDRUG RESISTANCE-ASSOCIATED PROTEIN LETHAL(2)03659"/>
    <property type="match status" value="1"/>
</dbReference>
<dbReference type="GO" id="GO:0005524">
    <property type="term" value="F:ATP binding"/>
    <property type="evidence" value="ECO:0007669"/>
    <property type="project" value="UniProtKB-KW"/>
</dbReference>
<dbReference type="CDD" id="cd03244">
    <property type="entry name" value="ABCC_MRP_domain2"/>
    <property type="match status" value="1"/>
</dbReference>
<feature type="domain" description="ABC transmembrane type-1" evidence="12">
    <location>
        <begin position="811"/>
        <end position="1102"/>
    </location>
</feature>
<evidence type="ECO:0000313" key="13">
    <source>
        <dbReference type="EMBL" id="RMX48959.1"/>
    </source>
</evidence>
<evidence type="ECO:0000256" key="1">
    <source>
        <dbReference type="ARBA" id="ARBA00004141"/>
    </source>
</evidence>
<evidence type="ECO:0000256" key="7">
    <source>
        <dbReference type="ARBA" id="ARBA00022840"/>
    </source>
</evidence>
<evidence type="ECO:0000256" key="2">
    <source>
        <dbReference type="ARBA" id="ARBA00009726"/>
    </source>
</evidence>
<dbReference type="Pfam" id="PF00664">
    <property type="entry name" value="ABC_membrane"/>
    <property type="match status" value="2"/>
</dbReference>
<keyword evidence="14" id="KW-1185">Reference proteome</keyword>
<dbReference type="CDD" id="cd18580">
    <property type="entry name" value="ABC_6TM_ABCC_D2"/>
    <property type="match status" value="1"/>
</dbReference>
<dbReference type="InterPro" id="IPR036640">
    <property type="entry name" value="ABC1_TM_sf"/>
</dbReference>
<dbReference type="InterPro" id="IPR044746">
    <property type="entry name" value="ABCC_6TM_D1"/>
</dbReference>
<feature type="transmembrane region" description="Helical" evidence="10">
    <location>
        <begin position="95"/>
        <end position="115"/>
    </location>
</feature>
<keyword evidence="6" id="KW-0547">Nucleotide-binding</keyword>
<dbReference type="Proteomes" id="UP000275408">
    <property type="component" value="Unassembled WGS sequence"/>
</dbReference>
<comment type="similarity">
    <text evidence="2">Belongs to the ABC transporter superfamily. ABCC family. Conjugate transporter (TC 3.A.1.208) subfamily.</text>
</comment>
<dbReference type="InterPro" id="IPR050173">
    <property type="entry name" value="ABC_transporter_C-like"/>
</dbReference>
<feature type="domain" description="ABC transporter" evidence="11">
    <location>
        <begin position="469"/>
        <end position="694"/>
    </location>
</feature>
<sequence length="1414" mass="158016">MPRSSEVSNPREGASVASVMFFWWMNDLMSLGRKRPLTDEDSPPLLEDYKAELLVKKAEKYWFDELKRTQSSNKKPQLWKTLSRLIPWESALKMIILRILWALSFSFLPVCLWLLLKTLNDGPNLDIKVAFFYVALLTISSMTKATSTQHYDYLTELWGLRLKVALIGLVYKKMLSLNRYSLEATRSGNTINLVSNDVQKIEKSLNQLGMVFSAPMELSISLGILWYFIGWEALIGATVFFVLVAFQILLARKAADLRKKAATFTDERLMVMNEIIAGIRAVKMFAWEWNFIDVVRELRKKEMAVIRKKGLIVCFLIVLLFTTLPIAALISVTALVLTGTILSSFTIFTLLLGLVTIKFAFCNSLSLSVYIVADAKVALNRIQTFLEEKLPGLEIGGRFHGETQPRTRLLDIDDNHSKVEEKMEKGLPMTNCNGREDFSIEISSEFEGSSMTKGPDNPKDDLRSGYPFLSISNVCCSWDHYCSNEALTLCDITLNVRAGELLAITGPVGSGKSSVLSAILGELPIRGGTITYHGKVAFVPQLPWVFSGSVRENILFGLPFDEEKFLNVVDVCGLSKDLSDFARGDLTNVGQRGVSLSGGQKARVSLARAVYSNADIYLLDDPLSALDTKVGRTLFESCIVDNLSGCIRILVTHQLQYLRDVDCIVVMKNGSINHQGTYIDLKEKGLLSEILDLSDQFEERSKQILKISVDGGDINNGNQSGTLVSDSERCEMQLHEGDLISTSSVAKVKVGCGQSSQAQFSANMCKVQRLHGNQAFDLKEEEEGKRTGTVTWRLYWKYFKEGLSVPLIMHVAVALILSQVCLLAPNWWLARISEMSPTQQKGTDTQAIHASLVGISMVVMTASCVSFYFLLLKAAENLHNKMAMTIVKAPVLFYDTNPGGRILNRFSKDVGTIDDVLPIRFLESVTMCLFSLLSFLVPAVTNYWLFLALLPILSIFMYYARYYLASSRELKRIEAIKCSPVYSHFTETIHGLEIIHISNKNKAFLERLERYQDENTQAFFMVVSCNRWLGIRLDLLSSAFATTVAVAAILIAENPGECVKTFLIVVSGTSSTIPFAGLALMYALETLDRTQYGVRMATEVENLMTSVERAMVYSELDSEPGYSTDIYPSESWPGEGSFAIENLSLAYFEGGPQILRDINVRISNKEKVGVVGRTGAGKSSLVSAFFRMPDPLGKVSELLEAMNVGVLETTHAWMFNDCVLEAIYSSRQVLIDGVDIASVNLQQARRCMAVITQDPVLFGGSLRRNMDPFSKHTDQELWAALEAVQLRTLVEGLPKQLEFKIKESGTNLSVGERQLICLARALVQKSKIIVMDEATANVDFRTDRLIQQVIRHKFKDSTVLTIAHRLNTIMDYDKVLVLDDGQVVEFDKPEVLMRSGGLFAEMVKSQTHMENRRT</sequence>
<comment type="subcellular location">
    <subcellularLocation>
        <location evidence="1">Membrane</location>
        <topology evidence="1">Multi-pass membrane protein</topology>
    </subcellularLocation>
</comment>
<dbReference type="EMBL" id="RCHS01002221">
    <property type="protein sequence ID" value="RMX48959.1"/>
    <property type="molecule type" value="Genomic_DNA"/>
</dbReference>
<dbReference type="CDD" id="cd18579">
    <property type="entry name" value="ABC_6TM_ABCC_D1"/>
    <property type="match status" value="1"/>
</dbReference>
<feature type="transmembrane region" description="Helical" evidence="10">
    <location>
        <begin position="341"/>
        <end position="361"/>
    </location>
</feature>
<dbReference type="GO" id="GO:0016887">
    <property type="term" value="F:ATP hydrolysis activity"/>
    <property type="evidence" value="ECO:0007669"/>
    <property type="project" value="InterPro"/>
</dbReference>
<feature type="transmembrane region" description="Helical" evidence="10">
    <location>
        <begin position="848"/>
        <end position="872"/>
    </location>
</feature>
<feature type="transmembrane region" description="Helical" evidence="10">
    <location>
        <begin position="807"/>
        <end position="828"/>
    </location>
</feature>
<keyword evidence="5" id="KW-0677">Repeat</keyword>
<dbReference type="PROSITE" id="PS50929">
    <property type="entry name" value="ABC_TM1F"/>
    <property type="match status" value="2"/>
</dbReference>
<feature type="transmembrane region" description="Helical" evidence="10">
    <location>
        <begin position="917"/>
        <end position="937"/>
    </location>
</feature>
<evidence type="ECO:0000259" key="12">
    <source>
        <dbReference type="PROSITE" id="PS50929"/>
    </source>
</evidence>
<keyword evidence="7" id="KW-0067">ATP-binding</keyword>
<evidence type="ECO:0000256" key="4">
    <source>
        <dbReference type="ARBA" id="ARBA00022692"/>
    </source>
</evidence>
<feature type="transmembrane region" description="Helical" evidence="10">
    <location>
        <begin position="943"/>
        <end position="964"/>
    </location>
</feature>
<dbReference type="FunFam" id="1.20.1560.10:FF:000013">
    <property type="entry name" value="ABC transporter C family member 2"/>
    <property type="match status" value="1"/>
</dbReference>
<evidence type="ECO:0000256" key="9">
    <source>
        <dbReference type="ARBA" id="ARBA00023136"/>
    </source>
</evidence>
<dbReference type="PANTHER" id="PTHR24223">
    <property type="entry name" value="ATP-BINDING CASSETTE SUB-FAMILY C"/>
    <property type="match status" value="1"/>
</dbReference>
<dbReference type="STRING" id="46731.A0A3M6U5W7"/>
<reference evidence="13 14" key="1">
    <citation type="journal article" date="2018" name="Sci. Rep.">
        <title>Comparative analysis of the Pocillopora damicornis genome highlights role of immune system in coral evolution.</title>
        <authorList>
            <person name="Cunning R."/>
            <person name="Bay R.A."/>
            <person name="Gillette P."/>
            <person name="Baker A.C."/>
            <person name="Traylor-Knowles N."/>
        </authorList>
    </citation>
    <scope>NUCLEOTIDE SEQUENCE [LARGE SCALE GENOMIC DNA]</scope>
    <source>
        <strain evidence="13">RSMAS</strain>
        <tissue evidence="13">Whole animal</tissue>
    </source>
</reference>
<feature type="domain" description="ABC transmembrane type-1" evidence="12">
    <location>
        <begin position="94"/>
        <end position="373"/>
    </location>
</feature>
<dbReference type="Pfam" id="PF00005">
    <property type="entry name" value="ABC_tran"/>
    <property type="match status" value="2"/>
</dbReference>
<evidence type="ECO:0000256" key="8">
    <source>
        <dbReference type="ARBA" id="ARBA00022989"/>
    </source>
</evidence>
<keyword evidence="9 10" id="KW-0472">Membrane</keyword>
<feature type="transmembrane region" description="Helical" evidence="10">
    <location>
        <begin position="234"/>
        <end position="251"/>
    </location>
</feature>
<accession>A0A3M6U5W7</accession>
<proteinExistence type="inferred from homology"/>
<feature type="transmembrane region" description="Helical" evidence="10">
    <location>
        <begin position="310"/>
        <end position="335"/>
    </location>
</feature>
<evidence type="ECO:0000256" key="3">
    <source>
        <dbReference type="ARBA" id="ARBA00022448"/>
    </source>
</evidence>
<evidence type="ECO:0000256" key="10">
    <source>
        <dbReference type="SAM" id="Phobius"/>
    </source>
</evidence>
<dbReference type="GO" id="GO:0140359">
    <property type="term" value="F:ABC-type transporter activity"/>
    <property type="evidence" value="ECO:0007669"/>
    <property type="project" value="InterPro"/>
</dbReference>
<dbReference type="InterPro" id="IPR017871">
    <property type="entry name" value="ABC_transporter-like_CS"/>
</dbReference>
<evidence type="ECO:0000256" key="6">
    <source>
        <dbReference type="ARBA" id="ARBA00022741"/>
    </source>
</evidence>
<dbReference type="SUPFAM" id="SSF90123">
    <property type="entry name" value="ABC transporter transmembrane region"/>
    <property type="match status" value="2"/>
</dbReference>
<evidence type="ECO:0000256" key="5">
    <source>
        <dbReference type="ARBA" id="ARBA00022737"/>
    </source>
</evidence>
<evidence type="ECO:0000313" key="14">
    <source>
        <dbReference type="Proteomes" id="UP000275408"/>
    </source>
</evidence>
<feature type="transmembrane region" description="Helical" evidence="10">
    <location>
        <begin position="127"/>
        <end position="147"/>
    </location>
</feature>
<organism evidence="13 14">
    <name type="scientific">Pocillopora damicornis</name>
    <name type="common">Cauliflower coral</name>
    <name type="synonym">Millepora damicornis</name>
    <dbReference type="NCBI Taxonomy" id="46731"/>
    <lineage>
        <taxon>Eukaryota</taxon>
        <taxon>Metazoa</taxon>
        <taxon>Cnidaria</taxon>
        <taxon>Anthozoa</taxon>
        <taxon>Hexacorallia</taxon>
        <taxon>Scleractinia</taxon>
        <taxon>Astrocoeniina</taxon>
        <taxon>Pocilloporidae</taxon>
        <taxon>Pocillopora</taxon>
    </lineage>
</organism>
<dbReference type="OrthoDB" id="5965590at2759"/>
<dbReference type="FunFam" id="3.40.50.300:FF:000163">
    <property type="entry name" value="Multidrug resistance-associated protein member 4"/>
    <property type="match status" value="1"/>
</dbReference>
<dbReference type="InterPro" id="IPR003439">
    <property type="entry name" value="ABC_transporter-like_ATP-bd"/>
</dbReference>
<dbReference type="SMART" id="SM00382">
    <property type="entry name" value="AAA"/>
    <property type="match status" value="2"/>
</dbReference>
<protein>
    <recommendedName>
        <fullName evidence="15">Multidrug resistance-associated protein 4</fullName>
    </recommendedName>
</protein>
<dbReference type="CDD" id="cd03250">
    <property type="entry name" value="ABCC_MRP_domain1"/>
    <property type="match status" value="1"/>
</dbReference>
<dbReference type="FunFam" id="3.40.50.300:FF:000973">
    <property type="entry name" value="Multidrug resistance-associated protein 4"/>
    <property type="match status" value="1"/>
</dbReference>
<evidence type="ECO:0008006" key="15">
    <source>
        <dbReference type="Google" id="ProtNLM"/>
    </source>
</evidence>
<feature type="transmembrane region" description="Helical" evidence="10">
    <location>
        <begin position="1033"/>
        <end position="1052"/>
    </location>
</feature>
<gene>
    <name evidence="13" type="ORF">pdam_00008275</name>
</gene>
<keyword evidence="4 10" id="KW-0812">Transmembrane</keyword>
<feature type="domain" description="ABC transporter" evidence="11">
    <location>
        <begin position="1140"/>
        <end position="1405"/>
    </location>
</feature>
<dbReference type="PROSITE" id="PS50893">
    <property type="entry name" value="ABC_TRANSPORTER_2"/>
    <property type="match status" value="2"/>
</dbReference>